<keyword evidence="1" id="KW-0472">Membrane</keyword>
<keyword evidence="1" id="KW-1133">Transmembrane helix</keyword>
<accession>A0A840UKW0</accession>
<organism evidence="2 3">
    <name type="scientific">Pectinatus brassicae</name>
    <dbReference type="NCBI Taxonomy" id="862415"/>
    <lineage>
        <taxon>Bacteria</taxon>
        <taxon>Bacillati</taxon>
        <taxon>Bacillota</taxon>
        <taxon>Negativicutes</taxon>
        <taxon>Selenomonadales</taxon>
        <taxon>Selenomonadaceae</taxon>
        <taxon>Pectinatus</taxon>
    </lineage>
</organism>
<evidence type="ECO:0000256" key="1">
    <source>
        <dbReference type="SAM" id="Phobius"/>
    </source>
</evidence>
<reference evidence="2 3" key="1">
    <citation type="submission" date="2020-08" db="EMBL/GenBank/DDBJ databases">
        <title>Genomic Encyclopedia of Type Strains, Phase IV (KMG-IV): sequencing the most valuable type-strain genomes for metagenomic binning, comparative biology and taxonomic classification.</title>
        <authorList>
            <person name="Goeker M."/>
        </authorList>
    </citation>
    <scope>NUCLEOTIDE SEQUENCE [LARGE SCALE GENOMIC DNA]</scope>
    <source>
        <strain evidence="2 3">DSM 24661</strain>
    </source>
</reference>
<evidence type="ECO:0000313" key="2">
    <source>
        <dbReference type="EMBL" id="MBB5337649.1"/>
    </source>
</evidence>
<evidence type="ECO:0008006" key="4">
    <source>
        <dbReference type="Google" id="ProtNLM"/>
    </source>
</evidence>
<protein>
    <recommendedName>
        <fullName evidence="4">Zinc ribbon domain-containing protein</fullName>
    </recommendedName>
</protein>
<keyword evidence="3" id="KW-1185">Reference proteome</keyword>
<dbReference type="Proteomes" id="UP000559117">
    <property type="component" value="Unassembled WGS sequence"/>
</dbReference>
<name>A0A840UKW0_9FIRM</name>
<proteinExistence type="predicted"/>
<dbReference type="RefSeq" id="WP_183863614.1">
    <property type="nucleotide sequence ID" value="NZ_JACHFH010000079.1"/>
</dbReference>
<feature type="transmembrane region" description="Helical" evidence="1">
    <location>
        <begin position="28"/>
        <end position="46"/>
    </location>
</feature>
<sequence>MEVLFIALIIGLIPAFIARSKGRSFLPWYIYGVALFIVALVHSLVISKSAAKIKYDFEEQGYSECPFCKEYVKPGATVCPHCQRDIK</sequence>
<evidence type="ECO:0000313" key="3">
    <source>
        <dbReference type="Proteomes" id="UP000559117"/>
    </source>
</evidence>
<dbReference type="EMBL" id="JACHFH010000079">
    <property type="protein sequence ID" value="MBB5337649.1"/>
    <property type="molecule type" value="Genomic_DNA"/>
</dbReference>
<gene>
    <name evidence="2" type="ORF">HNR32_002812</name>
</gene>
<comment type="caution">
    <text evidence="2">The sequence shown here is derived from an EMBL/GenBank/DDBJ whole genome shotgun (WGS) entry which is preliminary data.</text>
</comment>
<keyword evidence="1" id="KW-0812">Transmembrane</keyword>
<dbReference type="AlphaFoldDB" id="A0A840UKW0"/>